<organism evidence="2 3">
    <name type="scientific">Paragonimus westermani</name>
    <dbReference type="NCBI Taxonomy" id="34504"/>
    <lineage>
        <taxon>Eukaryota</taxon>
        <taxon>Metazoa</taxon>
        <taxon>Spiralia</taxon>
        <taxon>Lophotrochozoa</taxon>
        <taxon>Platyhelminthes</taxon>
        <taxon>Trematoda</taxon>
        <taxon>Digenea</taxon>
        <taxon>Plagiorchiida</taxon>
        <taxon>Troglotremata</taxon>
        <taxon>Troglotrematidae</taxon>
        <taxon>Paragonimus</taxon>
    </lineage>
</organism>
<proteinExistence type="predicted"/>
<dbReference type="InterPro" id="IPR036691">
    <property type="entry name" value="Endo/exonu/phosph_ase_sf"/>
</dbReference>
<feature type="region of interest" description="Disordered" evidence="1">
    <location>
        <begin position="23"/>
        <end position="43"/>
    </location>
</feature>
<evidence type="ECO:0000313" key="3">
    <source>
        <dbReference type="Proteomes" id="UP000324629"/>
    </source>
</evidence>
<dbReference type="Proteomes" id="UP000324629">
    <property type="component" value="Unassembled WGS sequence"/>
</dbReference>
<dbReference type="CDD" id="cd09076">
    <property type="entry name" value="L1-EN"/>
    <property type="match status" value="1"/>
</dbReference>
<evidence type="ECO:0008006" key="4">
    <source>
        <dbReference type="Google" id="ProtNLM"/>
    </source>
</evidence>
<reference evidence="2 3" key="1">
    <citation type="journal article" date="2019" name="Gigascience">
        <title>Whole-genome sequence of the oriental lung fluke Paragonimus westermani.</title>
        <authorList>
            <person name="Oey H."/>
            <person name="Zakrzewski M."/>
            <person name="Narain K."/>
            <person name="Devi K.R."/>
            <person name="Agatsuma T."/>
            <person name="Nawaratna S."/>
            <person name="Gobert G.N."/>
            <person name="Jones M.K."/>
            <person name="Ragan M.A."/>
            <person name="McManus D.P."/>
            <person name="Krause L."/>
        </authorList>
    </citation>
    <scope>NUCLEOTIDE SEQUENCE [LARGE SCALE GENOMIC DNA]</scope>
    <source>
        <strain evidence="2 3">IND2009</strain>
    </source>
</reference>
<evidence type="ECO:0000313" key="2">
    <source>
        <dbReference type="EMBL" id="KAA3675920.1"/>
    </source>
</evidence>
<sequence>MEESADGAADWHKCDCSCLPFPSATGEQSGDSDRLPTSVELPATTTVPPSIREARDAVQLDTHEEVQWAMPVWMSWQYLSPHTTMNPHSINSSILRRPSRSINRVALSAAYSRVDRRKHAAADPSLTVLSNLALRPLPTPDTDKFSAGPTTDIIIHSNTVPISPNSRHSVPDLHRPVLPPRTEINIDDFNVRTLKQTGQRAALTRTLDSLHMDVCRISETSSQRMQLTASALSTRYWLYISGDSPVAITGQAGVGVVLSTTAAAALIDWISVNSRHCAVRLAGSVRVSPRRKTVRNLFVVSAYAPTDCSDIGVKDVFYSDLAALLRSTRGSDIVVLAGDMNAQVGRFGEAESRLGGRFGIASHCSDNGGRLLQLCAEHRVFLASTSFRHHVRRYYTWRPPSLSQTRSQIGHIAVSYRWRGSIQDCRSYLART</sequence>
<keyword evidence="3" id="KW-1185">Reference proteome</keyword>
<comment type="caution">
    <text evidence="2">The sequence shown here is derived from an EMBL/GenBank/DDBJ whole genome shotgun (WGS) entry which is preliminary data.</text>
</comment>
<dbReference type="AlphaFoldDB" id="A0A5J4NKR2"/>
<gene>
    <name evidence="2" type="ORF">DEA37_0013235</name>
</gene>
<dbReference type="Gene3D" id="3.60.10.10">
    <property type="entry name" value="Endonuclease/exonuclease/phosphatase"/>
    <property type="match status" value="1"/>
</dbReference>
<accession>A0A5J4NKR2</accession>
<dbReference type="EMBL" id="QNGE01002242">
    <property type="protein sequence ID" value="KAA3675920.1"/>
    <property type="molecule type" value="Genomic_DNA"/>
</dbReference>
<name>A0A5J4NKR2_9TREM</name>
<protein>
    <recommendedName>
        <fullName evidence="4">Endonuclease/exonuclease/phosphatase domain-containing protein</fullName>
    </recommendedName>
</protein>
<evidence type="ECO:0000256" key="1">
    <source>
        <dbReference type="SAM" id="MobiDB-lite"/>
    </source>
</evidence>
<dbReference type="SUPFAM" id="SSF56219">
    <property type="entry name" value="DNase I-like"/>
    <property type="match status" value="1"/>
</dbReference>